<proteinExistence type="predicted"/>
<protein>
    <submittedName>
        <fullName evidence="1">Uncharacterized protein</fullName>
    </submittedName>
</protein>
<reference evidence="1 2" key="1">
    <citation type="journal article" date="2020" name="Front. Microbiol.">
        <title>Phenotypic and Genetic Characterization of the Cheese Ripening Yeast Geotrichum candidum.</title>
        <authorList>
            <person name="Perkins V."/>
            <person name="Vignola S."/>
            <person name="Lessard M.H."/>
            <person name="Plante P.L."/>
            <person name="Corbeil J."/>
            <person name="Dugat-Bony E."/>
            <person name="Frenette M."/>
            <person name="Labrie S."/>
        </authorList>
    </citation>
    <scope>NUCLEOTIDE SEQUENCE [LARGE SCALE GENOMIC DNA]</scope>
    <source>
        <strain evidence="1 2">LMA-1147</strain>
    </source>
</reference>
<accession>A0ACB6V1L0</accession>
<dbReference type="EMBL" id="QVQA01000151">
    <property type="protein sequence ID" value="KAF5094741.1"/>
    <property type="molecule type" value="Genomic_DNA"/>
</dbReference>
<evidence type="ECO:0000313" key="2">
    <source>
        <dbReference type="Proteomes" id="UP000744676"/>
    </source>
</evidence>
<name>A0ACB6V1L0_9ASCO</name>
<sequence>MEHWKGMSDNQQEEIKAYERREVEYRERIQRLEERNKEREDTESEINEKTEKLSGMVQSKSRDFDEQVVLTVTKAHQAQQAVKEAGDHAKEMSDKINDIEKQYEDKLGKIAVAIDGRFEKGKKEIEEGITKFTKGVEDWKKETAVVANKVKQTEVKVTTTVNTQKQATANIARQIYSLSQNPWFNTADRK</sequence>
<keyword evidence="2" id="KW-1185">Reference proteome</keyword>
<dbReference type="Proteomes" id="UP000744676">
    <property type="component" value="Unassembled WGS sequence"/>
</dbReference>
<organism evidence="1 2">
    <name type="scientific">Geotrichum galactomycetum</name>
    <dbReference type="NCBI Taxonomy" id="27317"/>
    <lineage>
        <taxon>Eukaryota</taxon>
        <taxon>Fungi</taxon>
        <taxon>Dikarya</taxon>
        <taxon>Ascomycota</taxon>
        <taxon>Saccharomycotina</taxon>
        <taxon>Dipodascomycetes</taxon>
        <taxon>Dipodascales</taxon>
        <taxon>Dipodascaceae</taxon>
        <taxon>Geotrichum</taxon>
    </lineage>
</organism>
<gene>
    <name evidence="1" type="ORF">D0Z00_003406</name>
</gene>
<comment type="caution">
    <text evidence="1">The sequence shown here is derived from an EMBL/GenBank/DDBJ whole genome shotgun (WGS) entry which is preliminary data.</text>
</comment>
<evidence type="ECO:0000313" key="1">
    <source>
        <dbReference type="EMBL" id="KAF5094741.1"/>
    </source>
</evidence>